<dbReference type="RefSeq" id="WP_106599506.1">
    <property type="nucleotide sequence ID" value="NZ_PYAS01000026.1"/>
</dbReference>
<dbReference type="Gene3D" id="2.40.50.1020">
    <property type="entry name" value="LytTr DNA-binding domain"/>
    <property type="match status" value="1"/>
</dbReference>
<dbReference type="Proteomes" id="UP000241964">
    <property type="component" value="Unassembled WGS sequence"/>
</dbReference>
<dbReference type="EMBL" id="PYAS01000026">
    <property type="protein sequence ID" value="PSL19490.1"/>
    <property type="molecule type" value="Genomic_DNA"/>
</dbReference>
<keyword evidence="1" id="KW-0597">Phosphoprotein</keyword>
<dbReference type="SUPFAM" id="SSF52172">
    <property type="entry name" value="CheY-like"/>
    <property type="match status" value="1"/>
</dbReference>
<evidence type="ECO:0000313" key="5">
    <source>
        <dbReference type="Proteomes" id="UP000241964"/>
    </source>
</evidence>
<protein>
    <submittedName>
        <fullName evidence="4">LytTR family two component transcriptional regulator</fullName>
    </submittedName>
</protein>
<dbReference type="GO" id="GO:0000156">
    <property type="term" value="F:phosphorelay response regulator activity"/>
    <property type="evidence" value="ECO:0007669"/>
    <property type="project" value="InterPro"/>
</dbReference>
<dbReference type="PROSITE" id="PS50930">
    <property type="entry name" value="HTH_LYTTR"/>
    <property type="match status" value="1"/>
</dbReference>
<dbReference type="GO" id="GO:0003677">
    <property type="term" value="F:DNA binding"/>
    <property type="evidence" value="ECO:0007669"/>
    <property type="project" value="InterPro"/>
</dbReference>
<gene>
    <name evidence="4" type="ORF">CLV60_1268</name>
</gene>
<proteinExistence type="predicted"/>
<evidence type="ECO:0000256" key="1">
    <source>
        <dbReference type="PROSITE-ProRule" id="PRU00169"/>
    </source>
</evidence>
<feature type="modified residue" description="4-aspartylphosphate" evidence="1">
    <location>
        <position position="56"/>
    </location>
</feature>
<dbReference type="OrthoDB" id="1646880at2"/>
<dbReference type="PANTHER" id="PTHR37299:SF1">
    <property type="entry name" value="STAGE 0 SPORULATION PROTEIN A HOMOLOG"/>
    <property type="match status" value="1"/>
</dbReference>
<dbReference type="InterPro" id="IPR001789">
    <property type="entry name" value="Sig_transdc_resp-reg_receiver"/>
</dbReference>
<dbReference type="SMART" id="SM00850">
    <property type="entry name" value="LytTR"/>
    <property type="match status" value="1"/>
</dbReference>
<dbReference type="InterPro" id="IPR007492">
    <property type="entry name" value="LytTR_DNA-bd_dom"/>
</dbReference>
<dbReference type="SMART" id="SM00448">
    <property type="entry name" value="REC"/>
    <property type="match status" value="1"/>
</dbReference>
<keyword evidence="5" id="KW-1185">Reference proteome</keyword>
<reference evidence="4 5" key="1">
    <citation type="submission" date="2018-03" db="EMBL/GenBank/DDBJ databases">
        <title>Genomic Encyclopedia of Archaeal and Bacterial Type Strains, Phase II (KMG-II): from individual species to whole genera.</title>
        <authorList>
            <person name="Goeker M."/>
        </authorList>
    </citation>
    <scope>NUCLEOTIDE SEQUENCE [LARGE SCALE GENOMIC DNA]</scope>
    <source>
        <strain evidence="4 5">DSM 29057</strain>
    </source>
</reference>
<feature type="domain" description="HTH LytTR-type" evidence="3">
    <location>
        <begin position="146"/>
        <end position="239"/>
    </location>
</feature>
<feature type="domain" description="Response regulatory" evidence="2">
    <location>
        <begin position="4"/>
        <end position="117"/>
    </location>
</feature>
<name>A0A2P8FCP4_9BACT</name>
<organism evidence="4 5">
    <name type="scientific">Dyadobacter jiangsuensis</name>
    <dbReference type="NCBI Taxonomy" id="1591085"/>
    <lineage>
        <taxon>Bacteria</taxon>
        <taxon>Pseudomonadati</taxon>
        <taxon>Bacteroidota</taxon>
        <taxon>Cytophagia</taxon>
        <taxon>Cytophagales</taxon>
        <taxon>Spirosomataceae</taxon>
        <taxon>Dyadobacter</taxon>
    </lineage>
</organism>
<evidence type="ECO:0000313" key="4">
    <source>
        <dbReference type="EMBL" id="PSL19490.1"/>
    </source>
</evidence>
<evidence type="ECO:0000259" key="3">
    <source>
        <dbReference type="PROSITE" id="PS50930"/>
    </source>
</evidence>
<dbReference type="PROSITE" id="PS50110">
    <property type="entry name" value="RESPONSE_REGULATORY"/>
    <property type="match status" value="1"/>
</dbReference>
<dbReference type="Gene3D" id="3.40.50.2300">
    <property type="match status" value="1"/>
</dbReference>
<sequence>MIYSVVLIDDEPHCTESLAIQLAATGLPVQVVGKFNDAKLAVSYLASHQVDLVFLDVEMPAMTGFELLEKVSSPEFDVIFVTAYDQYAIKAFTYSAINYLLKPVDDQELGDTLQKWLVRREKVVLPQQMQLLKNYLANPAKPRTRVAVPTSDGLEFLEISDIIRCESESNYTWLHINDGAPLLVCRTLKEVEQVLQDSGFIRIHHSHLINPQYIRKFIRHDGGVIVMGDGSQLPVARTRKDRLFELFTYVQRL</sequence>
<dbReference type="AlphaFoldDB" id="A0A2P8FCP4"/>
<evidence type="ECO:0000259" key="2">
    <source>
        <dbReference type="PROSITE" id="PS50110"/>
    </source>
</evidence>
<dbReference type="InterPro" id="IPR011006">
    <property type="entry name" value="CheY-like_superfamily"/>
</dbReference>
<dbReference type="Pfam" id="PF04397">
    <property type="entry name" value="LytTR"/>
    <property type="match status" value="1"/>
</dbReference>
<dbReference type="CDD" id="cd17536">
    <property type="entry name" value="REC_YesN-like"/>
    <property type="match status" value="1"/>
</dbReference>
<dbReference type="InterPro" id="IPR046947">
    <property type="entry name" value="LytR-like"/>
</dbReference>
<dbReference type="PANTHER" id="PTHR37299">
    <property type="entry name" value="TRANSCRIPTIONAL REGULATOR-RELATED"/>
    <property type="match status" value="1"/>
</dbReference>
<dbReference type="Pfam" id="PF00072">
    <property type="entry name" value="Response_reg"/>
    <property type="match status" value="1"/>
</dbReference>
<accession>A0A2P8FCP4</accession>
<comment type="caution">
    <text evidence="4">The sequence shown here is derived from an EMBL/GenBank/DDBJ whole genome shotgun (WGS) entry which is preliminary data.</text>
</comment>